<sequence length="111" mass="11998">MPPRLLSPDVTTASLAHDALSRDDVLHGSPTTAVLTLDALPTCEVGLWEMTQGSARDTEVDEVFVVVSGHGTVTFEDGERLGLTPGVAVRLRAGERTEWTITETLRKVWIA</sequence>
<dbReference type="Pfam" id="PF05899">
    <property type="entry name" value="Cupin_3"/>
    <property type="match status" value="1"/>
</dbReference>
<dbReference type="InterPro" id="IPR008579">
    <property type="entry name" value="UGlyAH_Cupin_dom"/>
</dbReference>
<feature type="domain" description="(S)-ureidoglycine aminohydrolase cupin" evidence="1">
    <location>
        <begin position="43"/>
        <end position="108"/>
    </location>
</feature>
<proteinExistence type="predicted"/>
<keyword evidence="3" id="KW-1185">Reference proteome</keyword>
<dbReference type="EMBL" id="BAABFX010000037">
    <property type="protein sequence ID" value="GAA4399933.1"/>
    <property type="molecule type" value="Genomic_DNA"/>
</dbReference>
<evidence type="ECO:0000259" key="1">
    <source>
        <dbReference type="Pfam" id="PF05899"/>
    </source>
</evidence>
<dbReference type="SUPFAM" id="SSF51182">
    <property type="entry name" value="RmlC-like cupins"/>
    <property type="match status" value="1"/>
</dbReference>
<dbReference type="RefSeq" id="WP_159898736.1">
    <property type="nucleotide sequence ID" value="NZ_BAABFX010000037.1"/>
</dbReference>
<protein>
    <submittedName>
        <fullName evidence="2">Cupin domain-containing protein</fullName>
    </submittedName>
</protein>
<dbReference type="Proteomes" id="UP001500390">
    <property type="component" value="Unassembled WGS sequence"/>
</dbReference>
<organism evidence="2 3">
    <name type="scientific">Ornithinibacter aureus</name>
    <dbReference type="NCBI Taxonomy" id="622664"/>
    <lineage>
        <taxon>Bacteria</taxon>
        <taxon>Bacillati</taxon>
        <taxon>Actinomycetota</taxon>
        <taxon>Actinomycetes</taxon>
        <taxon>Micrococcales</taxon>
        <taxon>Intrasporangiaceae</taxon>
        <taxon>Ornithinibacter</taxon>
    </lineage>
</organism>
<dbReference type="PANTHER" id="PTHR40943:SF1">
    <property type="entry name" value="CYTOPLASMIC PROTEIN"/>
    <property type="match status" value="1"/>
</dbReference>
<evidence type="ECO:0000313" key="2">
    <source>
        <dbReference type="EMBL" id="GAA4399933.1"/>
    </source>
</evidence>
<dbReference type="InterPro" id="IPR014710">
    <property type="entry name" value="RmlC-like_jellyroll"/>
</dbReference>
<gene>
    <name evidence="2" type="ORF">GCM10023153_26750</name>
</gene>
<accession>A0ABP8K3N6</accession>
<evidence type="ECO:0000313" key="3">
    <source>
        <dbReference type="Proteomes" id="UP001500390"/>
    </source>
</evidence>
<reference evidence="3" key="1">
    <citation type="journal article" date="2019" name="Int. J. Syst. Evol. Microbiol.">
        <title>The Global Catalogue of Microorganisms (GCM) 10K type strain sequencing project: providing services to taxonomists for standard genome sequencing and annotation.</title>
        <authorList>
            <consortium name="The Broad Institute Genomics Platform"/>
            <consortium name="The Broad Institute Genome Sequencing Center for Infectious Disease"/>
            <person name="Wu L."/>
            <person name="Ma J."/>
        </authorList>
    </citation>
    <scope>NUCLEOTIDE SEQUENCE [LARGE SCALE GENOMIC DNA]</scope>
    <source>
        <strain evidence="3">JCM 17738</strain>
    </source>
</reference>
<dbReference type="PANTHER" id="PTHR40943">
    <property type="entry name" value="CYTOPLASMIC PROTEIN-RELATED"/>
    <property type="match status" value="1"/>
</dbReference>
<dbReference type="InterPro" id="IPR011051">
    <property type="entry name" value="RmlC_Cupin_sf"/>
</dbReference>
<name>A0ABP8K3N6_9MICO</name>
<comment type="caution">
    <text evidence="2">The sequence shown here is derived from an EMBL/GenBank/DDBJ whole genome shotgun (WGS) entry which is preliminary data.</text>
</comment>
<dbReference type="Gene3D" id="2.60.120.10">
    <property type="entry name" value="Jelly Rolls"/>
    <property type="match status" value="1"/>
</dbReference>